<feature type="region of interest" description="Disordered" evidence="1">
    <location>
        <begin position="70"/>
        <end position="109"/>
    </location>
</feature>
<evidence type="ECO:0000313" key="2">
    <source>
        <dbReference type="EMBL" id="EUA52284.1"/>
    </source>
</evidence>
<name>X8C891_MYCXE</name>
<sequence>MPHDFYLRKVLGFTPTINQAFGYGRGIHNLLREVHSNPQSWSAIAGDRDELMKRIQTLIDRGLFYLRHTTGAPAENMKRQARKSSPITSKRTRTSLPTSSSNPSASSRP</sequence>
<dbReference type="PATRIC" id="fig|1299334.3.peg.3577"/>
<gene>
    <name evidence="2" type="ORF">I553_2470</name>
</gene>
<comment type="caution">
    <text evidence="2">The sequence shown here is derived from an EMBL/GenBank/DDBJ whole genome shotgun (WGS) entry which is preliminary data.</text>
</comment>
<protein>
    <submittedName>
        <fullName evidence="2">Uncharacterized protein</fullName>
    </submittedName>
</protein>
<evidence type="ECO:0000256" key="1">
    <source>
        <dbReference type="SAM" id="MobiDB-lite"/>
    </source>
</evidence>
<proteinExistence type="predicted"/>
<dbReference type="EMBL" id="JAOB01000033">
    <property type="protein sequence ID" value="EUA52284.1"/>
    <property type="molecule type" value="Genomic_DNA"/>
</dbReference>
<feature type="compositionally biased region" description="Low complexity" evidence="1">
    <location>
        <begin position="94"/>
        <end position="109"/>
    </location>
</feature>
<dbReference type="AlphaFoldDB" id="X8C891"/>
<accession>X8C891</accession>
<reference evidence="2" key="1">
    <citation type="submission" date="2014-01" db="EMBL/GenBank/DDBJ databases">
        <authorList>
            <person name="Brown-Elliot B."/>
            <person name="Wallace R."/>
            <person name="Lenaerts A."/>
            <person name="Ordway D."/>
            <person name="DeGroote M.A."/>
            <person name="Parker T."/>
            <person name="Sizemore C."/>
            <person name="Tallon L.J."/>
            <person name="Sadzewicz L.K."/>
            <person name="Sengamalay N."/>
            <person name="Fraser C.M."/>
            <person name="Hine E."/>
            <person name="Shefchek K.A."/>
            <person name="Das S.P."/>
            <person name="Tettelin H."/>
        </authorList>
    </citation>
    <scope>NUCLEOTIDE SEQUENCE [LARGE SCALE GENOMIC DNA]</scope>
    <source>
        <strain evidence="2">4042</strain>
    </source>
</reference>
<organism evidence="2">
    <name type="scientific">Mycobacterium xenopi 4042</name>
    <dbReference type="NCBI Taxonomy" id="1299334"/>
    <lineage>
        <taxon>Bacteria</taxon>
        <taxon>Bacillati</taxon>
        <taxon>Actinomycetota</taxon>
        <taxon>Actinomycetes</taxon>
        <taxon>Mycobacteriales</taxon>
        <taxon>Mycobacteriaceae</taxon>
        <taxon>Mycobacterium</taxon>
    </lineage>
</organism>